<name>A0A1S7P2G0_9HYPH</name>
<protein>
    <submittedName>
        <fullName evidence="1">Uncharacterized protein</fullName>
    </submittedName>
</protein>
<reference evidence="1 2" key="1">
    <citation type="submission" date="2016-01" db="EMBL/GenBank/DDBJ databases">
        <authorList>
            <person name="Oliw E.H."/>
        </authorList>
    </citation>
    <scope>NUCLEOTIDE SEQUENCE [LARGE SCALE GENOMIC DNA]</scope>
    <source>
        <strain evidence="1 2">Zutra 3-1</strain>
    </source>
</reference>
<sequence>MEKRLHKQHASEYTEKWVAAPKASLDLDQETKALGEVAADNGEVTVKNVEDGLVVSYTTDDMPLKEQAKFKDPSELGMFRVLAIKILEKIAVAREAGKA</sequence>
<organism evidence="1 2">
    <name type="scientific">Agrobacterium deltaense Zutra 3/1</name>
    <dbReference type="NCBI Taxonomy" id="1183427"/>
    <lineage>
        <taxon>Bacteria</taxon>
        <taxon>Pseudomonadati</taxon>
        <taxon>Pseudomonadota</taxon>
        <taxon>Alphaproteobacteria</taxon>
        <taxon>Hyphomicrobiales</taxon>
        <taxon>Rhizobiaceae</taxon>
        <taxon>Rhizobium/Agrobacterium group</taxon>
        <taxon>Agrobacterium</taxon>
    </lineage>
</organism>
<evidence type="ECO:0000313" key="1">
    <source>
        <dbReference type="EMBL" id="CUX14809.1"/>
    </source>
</evidence>
<proteinExistence type="predicted"/>
<accession>A0A1S7P2G0</accession>
<dbReference type="Pfam" id="PF15931">
    <property type="entry name" value="DUF4747"/>
    <property type="match status" value="1"/>
</dbReference>
<dbReference type="EMBL" id="FBWG01000003">
    <property type="protein sequence ID" value="CUX14809.1"/>
    <property type="molecule type" value="Genomic_DNA"/>
</dbReference>
<dbReference type="AlphaFoldDB" id="A0A1S7P2G0"/>
<evidence type="ECO:0000313" key="2">
    <source>
        <dbReference type="Proteomes" id="UP000191987"/>
    </source>
</evidence>
<dbReference type="InterPro" id="IPR031832">
    <property type="entry name" value="DUF4747"/>
</dbReference>
<dbReference type="Proteomes" id="UP000191987">
    <property type="component" value="Unassembled WGS sequence"/>
</dbReference>
<gene>
    <name evidence="1" type="ORF">AGR7C_Cc110219</name>
</gene>